<protein>
    <recommendedName>
        <fullName evidence="4">DUF3188 domain-containing protein</fullName>
    </recommendedName>
</protein>
<proteinExistence type="predicted"/>
<dbReference type="Pfam" id="PF11384">
    <property type="entry name" value="DUF3188"/>
    <property type="match status" value="1"/>
</dbReference>
<dbReference type="Proteomes" id="UP000195918">
    <property type="component" value="Unassembled WGS sequence"/>
</dbReference>
<evidence type="ECO:0000256" key="1">
    <source>
        <dbReference type="SAM" id="Phobius"/>
    </source>
</evidence>
<dbReference type="RefSeq" id="WP_086950909.1">
    <property type="nucleotide sequence ID" value="NZ_FWFD01000008.1"/>
</dbReference>
<accession>A0A1X6WLY1</accession>
<keyword evidence="1" id="KW-0812">Transmembrane</keyword>
<name>A0A1X6WLY1_9ENTE</name>
<reference evidence="3" key="1">
    <citation type="submission" date="2017-02" db="EMBL/GenBank/DDBJ databases">
        <authorList>
            <person name="Dridi B."/>
        </authorList>
    </citation>
    <scope>NUCLEOTIDE SEQUENCE [LARGE SCALE GENOMIC DNA]</scope>
    <source>
        <strain evidence="3">bH819</strain>
    </source>
</reference>
<organism evidence="2 3">
    <name type="scientific">Vagococcus fluvialis bH819</name>
    <dbReference type="NCBI Taxonomy" id="1255619"/>
    <lineage>
        <taxon>Bacteria</taxon>
        <taxon>Bacillati</taxon>
        <taxon>Bacillota</taxon>
        <taxon>Bacilli</taxon>
        <taxon>Lactobacillales</taxon>
        <taxon>Enterococcaceae</taxon>
        <taxon>Vagococcus</taxon>
    </lineage>
</organism>
<dbReference type="InterPro" id="IPR021524">
    <property type="entry name" value="DUF3188"/>
</dbReference>
<evidence type="ECO:0000313" key="2">
    <source>
        <dbReference type="EMBL" id="SLM85269.1"/>
    </source>
</evidence>
<dbReference type="OrthoDB" id="2938668at2"/>
<keyword evidence="1" id="KW-0472">Membrane</keyword>
<sequence>MLKNGLFLVSIGLIMFLFSVNPAKQQYDFLLMTSSIFFITSGGILFFKGIKENKEEKHNGN</sequence>
<dbReference type="EMBL" id="FWFD01000008">
    <property type="protein sequence ID" value="SLM85269.1"/>
    <property type="molecule type" value="Genomic_DNA"/>
</dbReference>
<evidence type="ECO:0008006" key="4">
    <source>
        <dbReference type="Google" id="ProtNLM"/>
    </source>
</evidence>
<keyword evidence="1" id="KW-1133">Transmembrane helix</keyword>
<dbReference type="AlphaFoldDB" id="A0A1X6WLY1"/>
<feature type="transmembrane region" description="Helical" evidence="1">
    <location>
        <begin position="32"/>
        <end position="50"/>
    </location>
</feature>
<gene>
    <name evidence="2" type="ORF">FM121_04175</name>
</gene>
<keyword evidence="3" id="KW-1185">Reference proteome</keyword>
<evidence type="ECO:0000313" key="3">
    <source>
        <dbReference type="Proteomes" id="UP000195918"/>
    </source>
</evidence>